<proteinExistence type="predicted"/>
<accession>A0ABU9C5N6</accession>
<dbReference type="Proteomes" id="UP001379945">
    <property type="component" value="Unassembled WGS sequence"/>
</dbReference>
<keyword evidence="2" id="KW-1185">Reference proteome</keyword>
<sequence>MQVVQHLRANAWTQAHDLVQREASPMANWLHGIVHIQEGDLEDAQYWYEQAGKHFRSRGTLAEELVRFEQALLHQA</sequence>
<reference evidence="1 2" key="1">
    <citation type="submission" date="2024-04" db="EMBL/GenBank/DDBJ databases">
        <title>Novel species of the genus Ideonella isolated from streams.</title>
        <authorList>
            <person name="Lu H."/>
        </authorList>
    </citation>
    <scope>NUCLEOTIDE SEQUENCE [LARGE SCALE GENOMIC DNA]</scope>
    <source>
        <strain evidence="1 2">LYT19W</strain>
    </source>
</reference>
<dbReference type="EMBL" id="JBBUTI010000005">
    <property type="protein sequence ID" value="MEK8046216.1"/>
    <property type="molecule type" value="Genomic_DNA"/>
</dbReference>
<organism evidence="1 2">
    <name type="scientific">Ideonella margarita</name>
    <dbReference type="NCBI Taxonomy" id="2984191"/>
    <lineage>
        <taxon>Bacteria</taxon>
        <taxon>Pseudomonadati</taxon>
        <taxon>Pseudomonadota</taxon>
        <taxon>Betaproteobacteria</taxon>
        <taxon>Burkholderiales</taxon>
        <taxon>Sphaerotilaceae</taxon>
        <taxon>Ideonella</taxon>
    </lineage>
</organism>
<comment type="caution">
    <text evidence="1">The sequence shown here is derived from an EMBL/GenBank/DDBJ whole genome shotgun (WGS) entry which is preliminary data.</text>
</comment>
<evidence type="ECO:0000313" key="2">
    <source>
        <dbReference type="Proteomes" id="UP001379945"/>
    </source>
</evidence>
<name>A0ABU9C5N6_9BURK</name>
<gene>
    <name evidence="1" type="ORF">AACH00_07680</name>
</gene>
<evidence type="ECO:0008006" key="3">
    <source>
        <dbReference type="Google" id="ProtNLM"/>
    </source>
</evidence>
<evidence type="ECO:0000313" key="1">
    <source>
        <dbReference type="EMBL" id="MEK8046216.1"/>
    </source>
</evidence>
<protein>
    <recommendedName>
        <fullName evidence="3">Tetratricopeptide repeat protein</fullName>
    </recommendedName>
</protein>